<evidence type="ECO:0000256" key="1">
    <source>
        <dbReference type="ARBA" id="ARBA00004370"/>
    </source>
</evidence>
<dbReference type="Proteomes" id="UP000712600">
    <property type="component" value="Unassembled WGS sequence"/>
</dbReference>
<feature type="domain" description="SUN" evidence="5">
    <location>
        <begin position="97"/>
        <end position="189"/>
    </location>
</feature>
<dbReference type="AlphaFoldDB" id="A0A8S9PU20"/>
<gene>
    <name evidence="6" type="ORF">F2Q69_00051384</name>
</gene>
<evidence type="ECO:0000256" key="2">
    <source>
        <dbReference type="ARBA" id="ARBA00022692"/>
    </source>
</evidence>
<dbReference type="InterPro" id="IPR012919">
    <property type="entry name" value="SUN_dom"/>
</dbReference>
<organism evidence="6 7">
    <name type="scientific">Brassica cretica</name>
    <name type="common">Mustard</name>
    <dbReference type="NCBI Taxonomy" id="69181"/>
    <lineage>
        <taxon>Eukaryota</taxon>
        <taxon>Viridiplantae</taxon>
        <taxon>Streptophyta</taxon>
        <taxon>Embryophyta</taxon>
        <taxon>Tracheophyta</taxon>
        <taxon>Spermatophyta</taxon>
        <taxon>Magnoliopsida</taxon>
        <taxon>eudicotyledons</taxon>
        <taxon>Gunneridae</taxon>
        <taxon>Pentapetalae</taxon>
        <taxon>rosids</taxon>
        <taxon>malvids</taxon>
        <taxon>Brassicales</taxon>
        <taxon>Brassicaceae</taxon>
        <taxon>Brassiceae</taxon>
        <taxon>Brassica</taxon>
    </lineage>
</organism>
<evidence type="ECO:0000313" key="7">
    <source>
        <dbReference type="Proteomes" id="UP000712600"/>
    </source>
</evidence>
<evidence type="ECO:0000313" key="6">
    <source>
        <dbReference type="EMBL" id="KAF3524774.1"/>
    </source>
</evidence>
<keyword evidence="4" id="KW-0472">Membrane</keyword>
<accession>A0A8S9PU20</accession>
<dbReference type="PROSITE" id="PS51469">
    <property type="entry name" value="SUN"/>
    <property type="match status" value="1"/>
</dbReference>
<evidence type="ECO:0000256" key="3">
    <source>
        <dbReference type="ARBA" id="ARBA00022989"/>
    </source>
</evidence>
<dbReference type="GO" id="GO:0005737">
    <property type="term" value="C:cytoplasm"/>
    <property type="evidence" value="ECO:0007669"/>
    <property type="project" value="TreeGrafter"/>
</dbReference>
<sequence>MDSDGRKRGKLEYAMYGDGAAVKMGSSHLADFLNSNSVPETDLLRISTEKQNRLSTEEVNPLLDQDLPIPGSSYIKQVEVDDITVAGDVKDSNSVKQNEMVVVVCDVTHRMEPGGKDYNYAAASKGAKVLSCNKEAKGVTSILSQDKDKYLLNPCSTEEKFVVIALSDKTLVNTIKLANFEHYSSNLKE</sequence>
<proteinExistence type="predicted"/>
<dbReference type="EMBL" id="QGKX02001347">
    <property type="protein sequence ID" value="KAF3524774.1"/>
    <property type="molecule type" value="Genomic_DNA"/>
</dbReference>
<dbReference type="GO" id="GO:0016020">
    <property type="term" value="C:membrane"/>
    <property type="evidence" value="ECO:0007669"/>
    <property type="project" value="UniProtKB-SubCell"/>
</dbReference>
<reference evidence="6" key="1">
    <citation type="submission" date="2019-12" db="EMBL/GenBank/DDBJ databases">
        <title>Genome sequencing and annotation of Brassica cretica.</title>
        <authorList>
            <person name="Studholme D.J."/>
            <person name="Sarris P."/>
        </authorList>
    </citation>
    <scope>NUCLEOTIDE SEQUENCE</scope>
    <source>
        <strain evidence="6">PFS-109/04</strain>
        <tissue evidence="6">Leaf</tissue>
    </source>
</reference>
<dbReference type="PANTHER" id="PTHR12953:SF2">
    <property type="entry name" value="SUN DOMAIN-CONTAINING PROTEIN 4"/>
    <property type="match status" value="1"/>
</dbReference>
<dbReference type="InterPro" id="IPR045120">
    <property type="entry name" value="Suco/Slp1-like"/>
</dbReference>
<keyword evidence="3" id="KW-1133">Transmembrane helix</keyword>
<name>A0A8S9PU20_BRACR</name>
<dbReference type="Pfam" id="PF07738">
    <property type="entry name" value="Sad1_UNC"/>
    <property type="match status" value="1"/>
</dbReference>
<protein>
    <recommendedName>
        <fullName evidence="5">SUN domain-containing protein</fullName>
    </recommendedName>
</protein>
<dbReference type="GO" id="GO:0034975">
    <property type="term" value="P:protein folding in endoplasmic reticulum"/>
    <property type="evidence" value="ECO:0007669"/>
    <property type="project" value="TreeGrafter"/>
</dbReference>
<comment type="caution">
    <text evidence="6">The sequence shown here is derived from an EMBL/GenBank/DDBJ whole genome shotgun (WGS) entry which is preliminary data.</text>
</comment>
<comment type="subcellular location">
    <subcellularLocation>
        <location evidence="1">Membrane</location>
    </subcellularLocation>
</comment>
<evidence type="ECO:0000256" key="4">
    <source>
        <dbReference type="ARBA" id="ARBA00023136"/>
    </source>
</evidence>
<dbReference type="PANTHER" id="PTHR12953">
    <property type="entry name" value="MEMBRANE PROTEIN CH1 RELATED"/>
    <property type="match status" value="1"/>
</dbReference>
<evidence type="ECO:0000259" key="5">
    <source>
        <dbReference type="PROSITE" id="PS51469"/>
    </source>
</evidence>
<keyword evidence="2" id="KW-0812">Transmembrane</keyword>